<sequence>MPITETRVRAAGAELCVQATGSPDDPAVLLIAGAASSMDWWEDAFCARLVAGGRYVVRYDHRDTGGSTQWPAGEPGYTGADLCADALAVLDGLGIARAHVVGISMGGGIGQELALDHADRVATLTLLSTTPVGPAPPERPAPPPMRADVARSFAEPPPDPDWSDPDAAVAAFVAGERLFRGTLPFDEERVRAIATRVVARTPDVAATMTNHWIVDQGEPRRTGVAAITVPTLVLHGTEDPLFPPAHGRALAAEIPGARLVELPGVGHQMPPPAVWDVVITEILGHTSR</sequence>
<dbReference type="Proteomes" id="UP000505377">
    <property type="component" value="Chromosome"/>
</dbReference>
<dbReference type="Gene3D" id="3.40.50.1820">
    <property type="entry name" value="alpha/beta hydrolase"/>
    <property type="match status" value="1"/>
</dbReference>
<evidence type="ECO:0000259" key="1">
    <source>
        <dbReference type="Pfam" id="PF00561"/>
    </source>
</evidence>
<dbReference type="EMBL" id="CP053564">
    <property type="protein sequence ID" value="QJY48559.1"/>
    <property type="molecule type" value="Genomic_DNA"/>
</dbReference>
<evidence type="ECO:0000313" key="2">
    <source>
        <dbReference type="EMBL" id="QJY48559.1"/>
    </source>
</evidence>
<dbReference type="InterPro" id="IPR029058">
    <property type="entry name" value="AB_hydrolase_fold"/>
</dbReference>
<dbReference type="GO" id="GO:0046503">
    <property type="term" value="P:glycerolipid catabolic process"/>
    <property type="evidence" value="ECO:0007669"/>
    <property type="project" value="TreeGrafter"/>
</dbReference>
<dbReference type="PANTHER" id="PTHR43433">
    <property type="entry name" value="HYDROLASE, ALPHA/BETA FOLD FAMILY PROTEIN"/>
    <property type="match status" value="1"/>
</dbReference>
<dbReference type="KEGG" id="pbro:HOP40_24550"/>
<dbReference type="InterPro" id="IPR050471">
    <property type="entry name" value="AB_hydrolase"/>
</dbReference>
<accession>A0A6M6JQ59</accession>
<dbReference type="SUPFAM" id="SSF53474">
    <property type="entry name" value="alpha/beta-Hydrolases"/>
    <property type="match status" value="1"/>
</dbReference>
<name>A0A6M6JQ59_9PSEU</name>
<feature type="domain" description="AB hydrolase-1" evidence="1">
    <location>
        <begin position="26"/>
        <end position="267"/>
    </location>
</feature>
<protein>
    <submittedName>
        <fullName evidence="2">Alpha/beta hydrolase</fullName>
    </submittedName>
</protein>
<evidence type="ECO:0000313" key="3">
    <source>
        <dbReference type="Proteomes" id="UP000505377"/>
    </source>
</evidence>
<dbReference type="InterPro" id="IPR000073">
    <property type="entry name" value="AB_hydrolase_1"/>
</dbReference>
<dbReference type="PANTHER" id="PTHR43433:SF5">
    <property type="entry name" value="AB HYDROLASE-1 DOMAIN-CONTAINING PROTEIN"/>
    <property type="match status" value="1"/>
</dbReference>
<dbReference type="RefSeq" id="WP_172162393.1">
    <property type="nucleotide sequence ID" value="NZ_CP053564.1"/>
</dbReference>
<gene>
    <name evidence="2" type="ORF">HOP40_24550</name>
</gene>
<proteinExistence type="predicted"/>
<dbReference type="AlphaFoldDB" id="A0A6M6JQ59"/>
<dbReference type="Pfam" id="PF00561">
    <property type="entry name" value="Abhydrolase_1"/>
    <property type="match status" value="1"/>
</dbReference>
<reference evidence="2 3" key="1">
    <citation type="submission" date="2020-05" db="EMBL/GenBank/DDBJ databases">
        <authorList>
            <person name="Mo P."/>
        </authorList>
    </citation>
    <scope>NUCLEOTIDE SEQUENCE [LARGE SCALE GENOMIC DNA]</scope>
    <source>
        <strain evidence="2 3">Gen01</strain>
    </source>
</reference>
<organism evidence="2 3">
    <name type="scientific">Pseudonocardia broussonetiae</name>
    <dbReference type="NCBI Taxonomy" id="2736640"/>
    <lineage>
        <taxon>Bacteria</taxon>
        <taxon>Bacillati</taxon>
        <taxon>Actinomycetota</taxon>
        <taxon>Actinomycetes</taxon>
        <taxon>Pseudonocardiales</taxon>
        <taxon>Pseudonocardiaceae</taxon>
        <taxon>Pseudonocardia</taxon>
    </lineage>
</organism>
<dbReference type="GO" id="GO:0004806">
    <property type="term" value="F:triacylglycerol lipase activity"/>
    <property type="evidence" value="ECO:0007669"/>
    <property type="project" value="TreeGrafter"/>
</dbReference>
<keyword evidence="3" id="KW-1185">Reference proteome</keyword>
<keyword evidence="2" id="KW-0378">Hydrolase</keyword>